<dbReference type="GO" id="GO:0031012">
    <property type="term" value="C:extracellular matrix"/>
    <property type="evidence" value="ECO:0007669"/>
    <property type="project" value="TreeGrafter"/>
</dbReference>
<feature type="domain" description="FAS1" evidence="2">
    <location>
        <begin position="329"/>
        <end position="476"/>
    </location>
</feature>
<evidence type="ECO:0000313" key="3">
    <source>
        <dbReference type="EMBL" id="JAV67926.1"/>
    </source>
</evidence>
<dbReference type="GO" id="GO:0005615">
    <property type="term" value="C:extracellular space"/>
    <property type="evidence" value="ECO:0007669"/>
    <property type="project" value="TreeGrafter"/>
</dbReference>
<dbReference type="PANTHER" id="PTHR10900:SF80">
    <property type="entry name" value="FASCICLIN-1"/>
    <property type="match status" value="1"/>
</dbReference>
<proteinExistence type="predicted"/>
<dbReference type="SMART" id="SM00554">
    <property type="entry name" value="FAS1"/>
    <property type="match status" value="4"/>
</dbReference>
<dbReference type="PANTHER" id="PTHR10900">
    <property type="entry name" value="PERIOSTIN-RELATED"/>
    <property type="match status" value="1"/>
</dbReference>
<dbReference type="Gene3D" id="2.30.180.10">
    <property type="entry name" value="FAS1 domain"/>
    <property type="match status" value="4"/>
</dbReference>
<dbReference type="Pfam" id="PF02469">
    <property type="entry name" value="Fasciclin"/>
    <property type="match status" value="3"/>
</dbReference>
<dbReference type="InterPro" id="IPR050904">
    <property type="entry name" value="Adhesion/Biosynth-related"/>
</dbReference>
<dbReference type="SUPFAM" id="SSF82153">
    <property type="entry name" value="FAS1 domain"/>
    <property type="match status" value="4"/>
</dbReference>
<dbReference type="GO" id="GO:0007155">
    <property type="term" value="P:cell adhesion"/>
    <property type="evidence" value="ECO:0007669"/>
    <property type="project" value="TreeGrafter"/>
</dbReference>
<dbReference type="GO" id="GO:0050839">
    <property type="term" value="F:cell adhesion molecule binding"/>
    <property type="evidence" value="ECO:0007669"/>
    <property type="project" value="TreeGrafter"/>
</dbReference>
<feature type="domain" description="FAS1" evidence="2">
    <location>
        <begin position="480"/>
        <end position="639"/>
    </location>
</feature>
<name>A0A1Y1L8N3_PHOPY</name>
<dbReference type="InterPro" id="IPR036378">
    <property type="entry name" value="FAS1_dom_sf"/>
</dbReference>
<feature type="domain" description="FAS1" evidence="2">
    <location>
        <begin position="22"/>
        <end position="157"/>
    </location>
</feature>
<keyword evidence="1" id="KW-0732">Signal</keyword>
<feature type="domain" description="FAS1" evidence="2">
    <location>
        <begin position="172"/>
        <end position="323"/>
    </location>
</feature>
<feature type="chain" id="PRO_5012485755" description="FAS1 domain-containing protein" evidence="1">
    <location>
        <begin position="24"/>
        <end position="672"/>
    </location>
</feature>
<dbReference type="InterPro" id="IPR000782">
    <property type="entry name" value="FAS1_domain"/>
</dbReference>
<dbReference type="AlphaFoldDB" id="A0A1Y1L8N3"/>
<feature type="signal peptide" evidence="1">
    <location>
        <begin position="1"/>
        <end position="23"/>
    </location>
</feature>
<dbReference type="GO" id="GO:0030198">
    <property type="term" value="P:extracellular matrix organization"/>
    <property type="evidence" value="ECO:0007669"/>
    <property type="project" value="TreeGrafter"/>
</dbReference>
<dbReference type="PROSITE" id="PS50213">
    <property type="entry name" value="FAS1"/>
    <property type="match status" value="4"/>
</dbReference>
<sequence length="672" mass="76054">MCAILWVLYGAIFTLINTQRSSASILEKLDADPDLSQFSFMVKNNPEAKFTLEYKSVTVFAPINAAFQKYPKPIDESQFYLTLYHMGSLAKTTDQLATMTHINTELEGHPPLWITTKSDPNGNELYVNNAKILQDLSNIKAKNNGKEQVVHKIDEVLVPTTSPRTLASGLAKPNALDFLSQFETLDINPYRVRNFRQRVQQLQKQDVFRNMGTHTFFIPIDEGILHSDLIDNKTIDGHLIPKKVLFTAPTHRDIAFETTANGDNLKVYITFFQEPNDKTEAVYIKSETRVGDARHSPGVVISEIVKPNIPVENGVIHLIQKPLMVVDTTVNQFLQEKGEGPLSRFVEAIADTGDLGKDFLRTIERARTITLFAPSNAAWNRGTIKSVLGSPERMQEILYLHLVVDERLTKDQIMKNNKRQVYQAPTMNAGKNLYFNVATSGDDSVLTVEGGGVNATVIQANIAATNGIIHIIDRVLGVPYTTVYDKLQQDPMLNETFHLGSFGDFNAQLNNTKKKFTFFVPRDKAWADARLIQPSTVKKLFMRELGYYAQQILQRHLVESEVPYTMERLVKLTTNKTNSATRVPRKEVELQSLRSTLRISVEERQNHTYVIHWKGNRIPVFRPNVECTNGIIHVIDAPFLQEDDIRVIRDSGVGIFLSSNLLMVLLVKWLFL</sequence>
<dbReference type="EMBL" id="GEZM01066358">
    <property type="protein sequence ID" value="JAV67926.1"/>
    <property type="molecule type" value="Transcribed_RNA"/>
</dbReference>
<accession>A0A1Y1L8N3</accession>
<organism evidence="3">
    <name type="scientific">Photinus pyralis</name>
    <name type="common">Common eastern firefly</name>
    <name type="synonym">Lampyris pyralis</name>
    <dbReference type="NCBI Taxonomy" id="7054"/>
    <lineage>
        <taxon>Eukaryota</taxon>
        <taxon>Metazoa</taxon>
        <taxon>Ecdysozoa</taxon>
        <taxon>Arthropoda</taxon>
        <taxon>Hexapoda</taxon>
        <taxon>Insecta</taxon>
        <taxon>Pterygota</taxon>
        <taxon>Neoptera</taxon>
        <taxon>Endopterygota</taxon>
        <taxon>Coleoptera</taxon>
        <taxon>Polyphaga</taxon>
        <taxon>Elateriformia</taxon>
        <taxon>Elateroidea</taxon>
        <taxon>Lampyridae</taxon>
        <taxon>Lampyrinae</taxon>
        <taxon>Photinus</taxon>
    </lineage>
</organism>
<protein>
    <recommendedName>
        <fullName evidence="2">FAS1 domain-containing protein</fullName>
    </recommendedName>
</protein>
<evidence type="ECO:0000256" key="1">
    <source>
        <dbReference type="SAM" id="SignalP"/>
    </source>
</evidence>
<reference evidence="3" key="1">
    <citation type="journal article" date="2016" name="Sci. Rep.">
        <title>Molecular characterization of firefly nuptial gifts: a multi-omics approach sheds light on postcopulatory sexual selection.</title>
        <authorList>
            <person name="Al-Wathiqui N."/>
            <person name="Fallon T.R."/>
            <person name="South A."/>
            <person name="Weng J.K."/>
            <person name="Lewis S.M."/>
        </authorList>
    </citation>
    <scope>NUCLEOTIDE SEQUENCE</scope>
</reference>
<evidence type="ECO:0000259" key="2">
    <source>
        <dbReference type="PROSITE" id="PS50213"/>
    </source>
</evidence>